<keyword evidence="2" id="KW-1185">Reference proteome</keyword>
<organism evidence="1 2">
    <name type="scientific">Pseudomonas migulae</name>
    <dbReference type="NCBI Taxonomy" id="78543"/>
    <lineage>
        <taxon>Bacteria</taxon>
        <taxon>Pseudomonadati</taxon>
        <taxon>Pseudomonadota</taxon>
        <taxon>Gammaproteobacteria</taxon>
        <taxon>Pseudomonadales</taxon>
        <taxon>Pseudomonadaceae</taxon>
        <taxon>Pseudomonas</taxon>
    </lineage>
</organism>
<accession>A0ABY8ML78</accession>
<evidence type="ECO:0000313" key="2">
    <source>
        <dbReference type="Proteomes" id="UP001243713"/>
    </source>
</evidence>
<reference evidence="1 2" key="1">
    <citation type="submission" date="2022-03" db="EMBL/GenBank/DDBJ databases">
        <title>Plant growth promoting endophytes with ACC deaminase activity.</title>
        <authorList>
            <person name="Charles T."/>
            <person name="Van Dyk A."/>
            <person name="Cheng J."/>
            <person name="Heil J."/>
        </authorList>
    </citation>
    <scope>NUCLEOTIDE SEQUENCE [LARGE SCALE GENOMIC DNA]</scope>
    <source>
        <strain evidence="1 2">8R6</strain>
    </source>
</reference>
<evidence type="ECO:0000313" key="1">
    <source>
        <dbReference type="EMBL" id="WGK88097.1"/>
    </source>
</evidence>
<proteinExistence type="predicted"/>
<protein>
    <submittedName>
        <fullName evidence="1">Uncharacterized protein</fullName>
    </submittedName>
</protein>
<dbReference type="Proteomes" id="UP001243713">
    <property type="component" value="Chromosome"/>
</dbReference>
<dbReference type="RefSeq" id="WP_280161360.1">
    <property type="nucleotide sequence ID" value="NZ_CP093428.1"/>
</dbReference>
<dbReference type="EMBL" id="CP093428">
    <property type="protein sequence ID" value="WGK88097.1"/>
    <property type="molecule type" value="Genomic_DNA"/>
</dbReference>
<name>A0ABY8ML78_9PSED</name>
<sequence>MAQPEKVKKNSMQGLGLALYRMASIKSPGEAGVLIFCAGIFDSARQSLWPLPELLRVDHGMKADPVVYRRG</sequence>
<gene>
    <name evidence="1" type="ORF">MOQ58_16270</name>
</gene>